<evidence type="ECO:0000256" key="6">
    <source>
        <dbReference type="ARBA" id="ARBA00004496"/>
    </source>
</evidence>
<evidence type="ECO:0000256" key="9">
    <source>
        <dbReference type="ARBA" id="ARBA00016808"/>
    </source>
</evidence>
<keyword evidence="13" id="KW-0106">Calcium</keyword>
<comment type="caution">
    <text evidence="16">The sequence shown here is derived from an EMBL/GenBank/DDBJ whole genome shotgun (WGS) entry which is preliminary data.</text>
</comment>
<evidence type="ECO:0000256" key="8">
    <source>
        <dbReference type="ARBA" id="ARBA00013227"/>
    </source>
</evidence>
<comment type="cofactor">
    <cofactor evidence="5">
        <name>Zn(2+)</name>
        <dbReference type="ChEBI" id="CHEBI:29105"/>
    </cofactor>
</comment>
<dbReference type="Pfam" id="PF08450">
    <property type="entry name" value="SGL"/>
    <property type="match status" value="1"/>
</dbReference>
<dbReference type="EC" id="3.1.1.17" evidence="8"/>
<dbReference type="EMBL" id="JACSQL010000001">
    <property type="protein sequence ID" value="MBD7967152.1"/>
    <property type="molecule type" value="Genomic_DNA"/>
</dbReference>
<dbReference type="InterPro" id="IPR008367">
    <property type="entry name" value="Regucalcin"/>
</dbReference>
<dbReference type="PRINTS" id="PR01791">
    <property type="entry name" value="REGUCALCIN"/>
</dbReference>
<comment type="cofactor">
    <cofactor evidence="3">
        <name>Mn(2+)</name>
        <dbReference type="ChEBI" id="CHEBI:29035"/>
    </cofactor>
</comment>
<evidence type="ECO:0000256" key="10">
    <source>
        <dbReference type="ARBA" id="ARBA00022490"/>
    </source>
</evidence>
<comment type="cofactor">
    <cofactor evidence="4">
        <name>Mg(2+)</name>
        <dbReference type="ChEBI" id="CHEBI:18420"/>
    </cofactor>
</comment>
<dbReference type="PANTHER" id="PTHR10907">
    <property type="entry name" value="REGUCALCIN"/>
    <property type="match status" value="1"/>
</dbReference>
<evidence type="ECO:0000256" key="1">
    <source>
        <dbReference type="ARBA" id="ARBA00001589"/>
    </source>
</evidence>
<name>A0ABR8SUM8_9BACL</name>
<comment type="similarity">
    <text evidence="7">Belongs to the SMP-30/CGR1 family.</text>
</comment>
<evidence type="ECO:0000256" key="12">
    <source>
        <dbReference type="ARBA" id="ARBA00022801"/>
    </source>
</evidence>
<evidence type="ECO:0000256" key="11">
    <source>
        <dbReference type="ARBA" id="ARBA00022723"/>
    </source>
</evidence>
<evidence type="ECO:0000256" key="3">
    <source>
        <dbReference type="ARBA" id="ARBA00001936"/>
    </source>
</evidence>
<evidence type="ECO:0000259" key="15">
    <source>
        <dbReference type="Pfam" id="PF08450"/>
    </source>
</evidence>
<evidence type="ECO:0000256" key="2">
    <source>
        <dbReference type="ARBA" id="ARBA00001913"/>
    </source>
</evidence>
<dbReference type="RefSeq" id="WP_191798267.1">
    <property type="nucleotide sequence ID" value="NZ_JACSQL010000001.1"/>
</dbReference>
<protein>
    <recommendedName>
        <fullName evidence="9">Regucalcin</fullName>
        <ecNumber evidence="8">3.1.1.17</ecNumber>
    </recommendedName>
    <alternativeName>
        <fullName evidence="14">Gluconolactonase</fullName>
    </alternativeName>
</protein>
<feature type="domain" description="SMP-30/Gluconolactonase/LRE-like region" evidence="15">
    <location>
        <begin position="14"/>
        <end position="256"/>
    </location>
</feature>
<dbReference type="Proteomes" id="UP000608071">
    <property type="component" value="Unassembled WGS sequence"/>
</dbReference>
<dbReference type="SUPFAM" id="SSF63829">
    <property type="entry name" value="Calcium-dependent phosphotriesterase"/>
    <property type="match status" value="1"/>
</dbReference>
<keyword evidence="10" id="KW-0963">Cytoplasm</keyword>
<comment type="catalytic activity">
    <reaction evidence="1">
        <text>D-glucono-1,5-lactone + H2O = D-gluconate + H(+)</text>
        <dbReference type="Rhea" id="RHEA:10440"/>
        <dbReference type="ChEBI" id="CHEBI:15377"/>
        <dbReference type="ChEBI" id="CHEBI:15378"/>
        <dbReference type="ChEBI" id="CHEBI:16217"/>
        <dbReference type="ChEBI" id="CHEBI:18391"/>
        <dbReference type="EC" id="3.1.1.17"/>
    </reaction>
</comment>
<dbReference type="InterPro" id="IPR011042">
    <property type="entry name" value="6-blade_b-propeller_TolB-like"/>
</dbReference>
<gene>
    <name evidence="16" type="ORF">H9647_03670</name>
</gene>
<evidence type="ECO:0000256" key="14">
    <source>
        <dbReference type="ARBA" id="ARBA00032464"/>
    </source>
</evidence>
<keyword evidence="17" id="KW-1185">Reference proteome</keyword>
<evidence type="ECO:0000313" key="16">
    <source>
        <dbReference type="EMBL" id="MBD7967152.1"/>
    </source>
</evidence>
<proteinExistence type="inferred from homology"/>
<keyword evidence="12" id="KW-0378">Hydrolase</keyword>
<evidence type="ECO:0000256" key="7">
    <source>
        <dbReference type="ARBA" id="ARBA00008853"/>
    </source>
</evidence>
<accession>A0ABR8SUM8</accession>
<evidence type="ECO:0000256" key="5">
    <source>
        <dbReference type="ARBA" id="ARBA00001947"/>
    </source>
</evidence>
<comment type="subcellular location">
    <subcellularLocation>
        <location evidence="6">Cytoplasm</location>
    </subcellularLocation>
</comment>
<dbReference type="PRINTS" id="PR01790">
    <property type="entry name" value="SMP30FAMILY"/>
</dbReference>
<organism evidence="16 17">
    <name type="scientific">Paenibacillus gallinarum</name>
    <dbReference type="NCBI Taxonomy" id="2762232"/>
    <lineage>
        <taxon>Bacteria</taxon>
        <taxon>Bacillati</taxon>
        <taxon>Bacillota</taxon>
        <taxon>Bacilli</taxon>
        <taxon>Bacillales</taxon>
        <taxon>Paenibacillaceae</taxon>
        <taxon>Paenibacillus</taxon>
    </lineage>
</organism>
<evidence type="ECO:0000313" key="17">
    <source>
        <dbReference type="Proteomes" id="UP000608071"/>
    </source>
</evidence>
<reference evidence="16 17" key="1">
    <citation type="submission" date="2020-08" db="EMBL/GenBank/DDBJ databases">
        <title>A Genomic Blueprint of the Chicken Gut Microbiome.</title>
        <authorList>
            <person name="Gilroy R."/>
            <person name="Ravi A."/>
            <person name="Getino M."/>
            <person name="Pursley I."/>
            <person name="Horton D.L."/>
            <person name="Alikhan N.-F."/>
            <person name="Baker D."/>
            <person name="Gharbi K."/>
            <person name="Hall N."/>
            <person name="Watson M."/>
            <person name="Adriaenssens E.M."/>
            <person name="Foster-Nyarko E."/>
            <person name="Jarju S."/>
            <person name="Secka A."/>
            <person name="Antonio M."/>
            <person name="Oren A."/>
            <person name="Chaudhuri R."/>
            <person name="La Ragione R.M."/>
            <person name="Hildebrand F."/>
            <person name="Pallen M.J."/>
        </authorList>
    </citation>
    <scope>NUCLEOTIDE SEQUENCE [LARGE SCALE GENOMIC DNA]</scope>
    <source>
        <strain evidence="16 17">Sa2BVA9</strain>
    </source>
</reference>
<dbReference type="PANTHER" id="PTHR10907:SF47">
    <property type="entry name" value="REGUCALCIN"/>
    <property type="match status" value="1"/>
</dbReference>
<dbReference type="InterPro" id="IPR005511">
    <property type="entry name" value="SMP-30"/>
</dbReference>
<dbReference type="InterPro" id="IPR013658">
    <property type="entry name" value="SGL"/>
</dbReference>
<dbReference type="Gene3D" id="2.120.10.30">
    <property type="entry name" value="TolB, C-terminal domain"/>
    <property type="match status" value="1"/>
</dbReference>
<evidence type="ECO:0000256" key="4">
    <source>
        <dbReference type="ARBA" id="ARBA00001946"/>
    </source>
</evidence>
<keyword evidence="11" id="KW-0479">Metal-binding</keyword>
<comment type="cofactor">
    <cofactor evidence="2">
        <name>Ca(2+)</name>
        <dbReference type="ChEBI" id="CHEBI:29108"/>
    </cofactor>
</comment>
<sequence>MTELELVLDAKAKLGEGPSWDAEAGRLFWVDIEGFGLHAYDPQTGEDTVYDIGQHIGAVVPYEKERVIVALREGYHVYNLNTGELELIHDPEESRKDNRFNDGKCDPAGRFWAGTMSLEGKDKQGALYCLEDGEVSTVFTEVSTSNGLGWSPDHKTMYYIDTPTGKVDRLDYDEKTGELSNRRTAVDFPENVGFPDGMTVDAEGMIWIAHWGGSQVSRWNPDTGKMLSRIEIPAEQVTCCCFGGQDLDELYITTARNGLSAEQLKKTPHAGGLFRIKPGVKGMPTFRYKQKLFRIYDESL</sequence>
<evidence type="ECO:0000256" key="13">
    <source>
        <dbReference type="ARBA" id="ARBA00022837"/>
    </source>
</evidence>